<keyword evidence="8" id="KW-0460">Magnesium</keyword>
<feature type="domain" description="Mur ligase C-terminal" evidence="12">
    <location>
        <begin position="297"/>
        <end position="417"/>
    </location>
</feature>
<evidence type="ECO:0000259" key="12">
    <source>
        <dbReference type="Pfam" id="PF02875"/>
    </source>
</evidence>
<dbReference type="Pfam" id="PF08245">
    <property type="entry name" value="Mur_ligase_M"/>
    <property type="match status" value="1"/>
</dbReference>
<evidence type="ECO:0000256" key="10">
    <source>
        <dbReference type="ARBA" id="ARBA00047493"/>
    </source>
</evidence>
<protein>
    <recommendedName>
        <fullName evidence="3">tetrahydrofolate synthase</fullName>
        <ecNumber evidence="3">6.3.2.17</ecNumber>
    </recommendedName>
    <alternativeName>
        <fullName evidence="9">Tetrahydrofolylpolyglutamate synthase</fullName>
    </alternativeName>
</protein>
<dbReference type="NCBIfam" id="TIGR01499">
    <property type="entry name" value="folC"/>
    <property type="match status" value="1"/>
</dbReference>
<dbReference type="InterPro" id="IPR036615">
    <property type="entry name" value="Mur_ligase_C_dom_sf"/>
</dbReference>
<evidence type="ECO:0000256" key="8">
    <source>
        <dbReference type="ARBA" id="ARBA00022842"/>
    </source>
</evidence>
<dbReference type="GO" id="GO:0008841">
    <property type="term" value="F:dihydrofolate synthase activity"/>
    <property type="evidence" value="ECO:0007669"/>
    <property type="project" value="TreeGrafter"/>
</dbReference>
<dbReference type="SUPFAM" id="SSF53623">
    <property type="entry name" value="MurD-like peptide ligases, catalytic domain"/>
    <property type="match status" value="1"/>
</dbReference>
<keyword evidence="5" id="KW-0479">Metal-binding</keyword>
<keyword evidence="15" id="KW-1185">Reference proteome</keyword>
<comment type="similarity">
    <text evidence="2 11">Belongs to the folylpolyglutamate synthase family.</text>
</comment>
<dbReference type="EMBL" id="MCIA01000032">
    <property type="protein sequence ID" value="RKD29465.1"/>
    <property type="molecule type" value="Genomic_DNA"/>
</dbReference>
<dbReference type="Pfam" id="PF02875">
    <property type="entry name" value="Mur_ligase_C"/>
    <property type="match status" value="1"/>
</dbReference>
<dbReference type="AlphaFoldDB" id="A0A419SW90"/>
<feature type="domain" description="Mur ligase central" evidence="13">
    <location>
        <begin position="46"/>
        <end position="271"/>
    </location>
</feature>
<dbReference type="GO" id="GO:0005524">
    <property type="term" value="F:ATP binding"/>
    <property type="evidence" value="ECO:0007669"/>
    <property type="project" value="UniProtKB-KW"/>
</dbReference>
<evidence type="ECO:0000256" key="9">
    <source>
        <dbReference type="ARBA" id="ARBA00030592"/>
    </source>
</evidence>
<proteinExistence type="inferred from homology"/>
<dbReference type="InterPro" id="IPR036565">
    <property type="entry name" value="Mur-like_cat_sf"/>
</dbReference>
<dbReference type="InterPro" id="IPR013221">
    <property type="entry name" value="Mur_ligase_cen"/>
</dbReference>
<evidence type="ECO:0000256" key="5">
    <source>
        <dbReference type="ARBA" id="ARBA00022723"/>
    </source>
</evidence>
<keyword evidence="4 11" id="KW-0436">Ligase</keyword>
<reference evidence="14 15" key="1">
    <citation type="submission" date="2016-08" db="EMBL/GenBank/DDBJ databases">
        <title>A new outlook on sporulation: Clostridium algidixylanolyticum.</title>
        <authorList>
            <person name="Poppleton D.I."/>
            <person name="Gribaldo S."/>
        </authorList>
    </citation>
    <scope>NUCLEOTIDE SEQUENCE [LARGE SCALE GENOMIC DNA]</scope>
    <source>
        <strain evidence="14 15">SPL73</strain>
    </source>
</reference>
<evidence type="ECO:0000259" key="13">
    <source>
        <dbReference type="Pfam" id="PF08245"/>
    </source>
</evidence>
<evidence type="ECO:0000256" key="6">
    <source>
        <dbReference type="ARBA" id="ARBA00022741"/>
    </source>
</evidence>
<evidence type="ECO:0000256" key="7">
    <source>
        <dbReference type="ARBA" id="ARBA00022840"/>
    </source>
</evidence>
<organism evidence="14 15">
    <name type="scientific">Lacrimispora algidixylanolytica</name>
    <dbReference type="NCBI Taxonomy" id="94868"/>
    <lineage>
        <taxon>Bacteria</taxon>
        <taxon>Bacillati</taxon>
        <taxon>Bacillota</taxon>
        <taxon>Clostridia</taxon>
        <taxon>Lachnospirales</taxon>
        <taxon>Lachnospiraceae</taxon>
        <taxon>Lacrimispora</taxon>
    </lineage>
</organism>
<dbReference type="InterPro" id="IPR001645">
    <property type="entry name" value="Folylpolyglutamate_synth"/>
</dbReference>
<dbReference type="PIRSF" id="PIRSF001563">
    <property type="entry name" value="Folylpolyglu_synth"/>
    <property type="match status" value="1"/>
</dbReference>
<dbReference type="GO" id="GO:0046872">
    <property type="term" value="F:metal ion binding"/>
    <property type="evidence" value="ECO:0007669"/>
    <property type="project" value="UniProtKB-KW"/>
</dbReference>
<keyword evidence="7 11" id="KW-0067">ATP-binding</keyword>
<gene>
    <name evidence="14" type="ORF">BET01_08235</name>
</gene>
<dbReference type="PANTHER" id="PTHR11136">
    <property type="entry name" value="FOLYLPOLYGLUTAMATE SYNTHASE-RELATED"/>
    <property type="match status" value="1"/>
</dbReference>
<keyword evidence="6 11" id="KW-0547">Nucleotide-binding</keyword>
<dbReference type="PANTHER" id="PTHR11136:SF0">
    <property type="entry name" value="DIHYDROFOLATE SYNTHETASE-RELATED"/>
    <property type="match status" value="1"/>
</dbReference>
<dbReference type="FunFam" id="3.40.1190.10:FF:000011">
    <property type="entry name" value="Folylpolyglutamate synthase/dihydrofolate synthase"/>
    <property type="match status" value="1"/>
</dbReference>
<dbReference type="GO" id="GO:0005737">
    <property type="term" value="C:cytoplasm"/>
    <property type="evidence" value="ECO:0007669"/>
    <property type="project" value="TreeGrafter"/>
</dbReference>
<dbReference type="SUPFAM" id="SSF53244">
    <property type="entry name" value="MurD-like peptide ligases, peptide-binding domain"/>
    <property type="match status" value="1"/>
</dbReference>
<dbReference type="GO" id="GO:0004326">
    <property type="term" value="F:tetrahydrofolylpolyglutamate synthase activity"/>
    <property type="evidence" value="ECO:0007669"/>
    <property type="project" value="UniProtKB-EC"/>
</dbReference>
<dbReference type="PROSITE" id="PS01012">
    <property type="entry name" value="FOLYLPOLYGLU_SYNT_2"/>
    <property type="match status" value="1"/>
</dbReference>
<evidence type="ECO:0000256" key="11">
    <source>
        <dbReference type="PIRNR" id="PIRNR001563"/>
    </source>
</evidence>
<dbReference type="Gene3D" id="3.90.190.20">
    <property type="entry name" value="Mur ligase, C-terminal domain"/>
    <property type="match status" value="1"/>
</dbReference>
<name>A0A419SW90_9FIRM</name>
<comment type="cofactor">
    <cofactor evidence="1">
        <name>Mg(2+)</name>
        <dbReference type="ChEBI" id="CHEBI:18420"/>
    </cofactor>
</comment>
<evidence type="ECO:0000256" key="3">
    <source>
        <dbReference type="ARBA" id="ARBA00013025"/>
    </source>
</evidence>
<dbReference type="InterPro" id="IPR018109">
    <property type="entry name" value="Folylpolyglutamate_synth_CS"/>
</dbReference>
<evidence type="ECO:0000256" key="4">
    <source>
        <dbReference type="ARBA" id="ARBA00022598"/>
    </source>
</evidence>
<comment type="caution">
    <text evidence="14">The sequence shown here is derived from an EMBL/GenBank/DDBJ whole genome shotgun (WGS) entry which is preliminary data.</text>
</comment>
<evidence type="ECO:0000313" key="15">
    <source>
        <dbReference type="Proteomes" id="UP000284277"/>
    </source>
</evidence>
<dbReference type="Gene3D" id="3.40.1190.10">
    <property type="entry name" value="Mur-like, catalytic domain"/>
    <property type="match status" value="1"/>
</dbReference>
<evidence type="ECO:0000256" key="1">
    <source>
        <dbReference type="ARBA" id="ARBA00001946"/>
    </source>
</evidence>
<evidence type="ECO:0000313" key="14">
    <source>
        <dbReference type="EMBL" id="RKD29465.1"/>
    </source>
</evidence>
<dbReference type="InterPro" id="IPR004101">
    <property type="entry name" value="Mur_ligase_C"/>
</dbReference>
<dbReference type="OrthoDB" id="9809356at2"/>
<sequence>MNVNETAEEYINQIPMWARKKNSLEDIRRFLYEMGEPDESMKIFHVAGTNGKGSVCAFLQSALINAGYRAGTFTSPHLIDIKERFCINGEMVSEDTFSQSCERVKKLSKRMMEKGFCHPSYFEFLFYMAMDMFDQAEVDYVILETGLGGRLDTTNVIRHPLVSIITSISLDHTEYLGDTIEKIAREKAGIIKEGVPVVFDGNDISASAVIKSRAKELLVSFDQVDKQDYKIIDTNDIGFRVRFLDTNGKNHELMIPSHGEYQVMNALLSFRALEAAGLGAITSIKEGFSNMQWPARMEEVMPGVFLDGAHNPAGIEAFLEAALMLCQTRQKKADIMFSAVSDKDYGLMIKKVANTLPLNHVAVAHIDSERGLKTEILLKEFQEVCGSQVKGFSSIEEALSFLLQERAEDRLIFCVGSLYLMGEIKTVLRRNKYDGF</sequence>
<comment type="catalytic activity">
    <reaction evidence="10">
        <text>(6S)-5,6,7,8-tetrahydrofolyl-(gamma-L-Glu)(n) + L-glutamate + ATP = (6S)-5,6,7,8-tetrahydrofolyl-(gamma-L-Glu)(n+1) + ADP + phosphate + H(+)</text>
        <dbReference type="Rhea" id="RHEA:10580"/>
        <dbReference type="Rhea" id="RHEA-COMP:14738"/>
        <dbReference type="Rhea" id="RHEA-COMP:14740"/>
        <dbReference type="ChEBI" id="CHEBI:15378"/>
        <dbReference type="ChEBI" id="CHEBI:29985"/>
        <dbReference type="ChEBI" id="CHEBI:30616"/>
        <dbReference type="ChEBI" id="CHEBI:43474"/>
        <dbReference type="ChEBI" id="CHEBI:141005"/>
        <dbReference type="ChEBI" id="CHEBI:456216"/>
        <dbReference type="EC" id="6.3.2.17"/>
    </reaction>
</comment>
<evidence type="ECO:0000256" key="2">
    <source>
        <dbReference type="ARBA" id="ARBA00008276"/>
    </source>
</evidence>
<accession>A0A419SW90</accession>
<dbReference type="Proteomes" id="UP000284277">
    <property type="component" value="Unassembled WGS sequence"/>
</dbReference>
<dbReference type="EC" id="6.3.2.17" evidence="3"/>